<dbReference type="GO" id="GO:0004527">
    <property type="term" value="F:exonuclease activity"/>
    <property type="evidence" value="ECO:0007669"/>
    <property type="project" value="UniProtKB-KW"/>
</dbReference>
<dbReference type="Gene3D" id="1.10.555.10">
    <property type="entry name" value="Rho GTPase activation protein"/>
    <property type="match status" value="1"/>
</dbReference>
<dbReference type="OrthoDB" id="7862313at2759"/>
<dbReference type="Pfam" id="PF21310">
    <property type="entry name" value="OCRL-like_ASH"/>
    <property type="match status" value="1"/>
</dbReference>
<evidence type="ECO:0000256" key="2">
    <source>
        <dbReference type="ARBA" id="ARBA00004580"/>
    </source>
</evidence>
<dbReference type="InterPro" id="IPR046985">
    <property type="entry name" value="IP5"/>
</dbReference>
<dbReference type="InterPro" id="IPR008936">
    <property type="entry name" value="Rho_GTPase_activation_prot"/>
</dbReference>
<reference evidence="7 8" key="1">
    <citation type="submission" date="2019-03" db="EMBL/GenBank/DDBJ databases">
        <title>Rhodosporidium diobovatum UCD-FST 08-225 genome sequencing, assembly, and annotation.</title>
        <authorList>
            <person name="Fakankun I.U."/>
            <person name="Fristensky B."/>
            <person name="Levin D.B."/>
        </authorList>
    </citation>
    <scope>NUCLEOTIDE SEQUENCE [LARGE SCALE GENOMIC DNA]</scope>
    <source>
        <strain evidence="7 8">UCD-FST 08-225</strain>
    </source>
</reference>
<dbReference type="InterPro" id="IPR013783">
    <property type="entry name" value="Ig-like_fold"/>
</dbReference>
<dbReference type="PANTHER" id="PTHR11200">
    <property type="entry name" value="INOSITOL 5-PHOSPHATASE"/>
    <property type="match status" value="1"/>
</dbReference>
<dbReference type="InterPro" id="IPR036691">
    <property type="entry name" value="Endo/exonu/phosph_ase_sf"/>
</dbReference>
<dbReference type="EMBL" id="SOZI01000028">
    <property type="protein sequence ID" value="TNY22252.1"/>
    <property type="molecule type" value="Genomic_DNA"/>
</dbReference>
<evidence type="ECO:0000256" key="1">
    <source>
        <dbReference type="ARBA" id="ARBA00004146"/>
    </source>
</evidence>
<dbReference type="SUPFAM" id="SSF48350">
    <property type="entry name" value="GTPase activation domain, GAP"/>
    <property type="match status" value="1"/>
</dbReference>
<proteinExistence type="predicted"/>
<dbReference type="PANTHER" id="PTHR11200:SF300">
    <property type="entry name" value="TYPE II INOSITOL 1,4,5-TRISPHOSPHATE 5-PHOSPHATASE"/>
    <property type="match status" value="1"/>
</dbReference>
<evidence type="ECO:0000313" key="7">
    <source>
        <dbReference type="EMBL" id="TNY22252.1"/>
    </source>
</evidence>
<feature type="compositionally biased region" description="Polar residues" evidence="5">
    <location>
        <begin position="33"/>
        <end position="43"/>
    </location>
</feature>
<dbReference type="STRING" id="5288.A0A5C5G1L0"/>
<dbReference type="Pfam" id="PF00620">
    <property type="entry name" value="RhoGAP"/>
    <property type="match status" value="1"/>
</dbReference>
<evidence type="ECO:0000313" key="8">
    <source>
        <dbReference type="Proteomes" id="UP000311382"/>
    </source>
</evidence>
<dbReference type="InterPro" id="IPR000300">
    <property type="entry name" value="IPPc"/>
</dbReference>
<dbReference type="SMART" id="SM00324">
    <property type="entry name" value="RhoGAP"/>
    <property type="match status" value="1"/>
</dbReference>
<keyword evidence="7" id="KW-0378">Hydrolase</keyword>
<comment type="caution">
    <text evidence="7">The sequence shown here is derived from an EMBL/GenBank/DDBJ whole genome shotgun (WGS) entry which is preliminary data.</text>
</comment>
<dbReference type="InterPro" id="IPR048869">
    <property type="entry name" value="OCRL-1_2_ASH"/>
</dbReference>
<keyword evidence="7" id="KW-0269">Exonuclease</keyword>
<dbReference type="GO" id="GO:0007165">
    <property type="term" value="P:signal transduction"/>
    <property type="evidence" value="ECO:0007669"/>
    <property type="project" value="InterPro"/>
</dbReference>
<dbReference type="InterPro" id="IPR000198">
    <property type="entry name" value="RhoGAP_dom"/>
</dbReference>
<dbReference type="GO" id="GO:0004439">
    <property type="term" value="F:phosphatidylinositol-4,5-bisphosphate 5-phosphatase activity"/>
    <property type="evidence" value="ECO:0007669"/>
    <property type="project" value="TreeGrafter"/>
</dbReference>
<evidence type="ECO:0000256" key="5">
    <source>
        <dbReference type="SAM" id="MobiDB-lite"/>
    </source>
</evidence>
<keyword evidence="7" id="KW-0255">Endonuclease</keyword>
<dbReference type="GO" id="GO:0031901">
    <property type="term" value="C:early endosome membrane"/>
    <property type="evidence" value="ECO:0007669"/>
    <property type="project" value="UniProtKB-SubCell"/>
</dbReference>
<feature type="compositionally biased region" description="Low complexity" evidence="5">
    <location>
        <begin position="119"/>
        <end position="133"/>
    </location>
</feature>
<dbReference type="Pfam" id="PF22669">
    <property type="entry name" value="Exo_endo_phos2"/>
    <property type="match status" value="1"/>
</dbReference>
<keyword evidence="8" id="KW-1185">Reference proteome</keyword>
<dbReference type="Proteomes" id="UP000311382">
    <property type="component" value="Unassembled WGS sequence"/>
</dbReference>
<feature type="region of interest" description="Disordered" evidence="5">
    <location>
        <begin position="91"/>
        <end position="167"/>
    </location>
</feature>
<dbReference type="GO" id="GO:0046856">
    <property type="term" value="P:phosphatidylinositol dephosphorylation"/>
    <property type="evidence" value="ECO:0007669"/>
    <property type="project" value="InterPro"/>
</dbReference>
<protein>
    <submittedName>
        <fullName evidence="7">Endonuclease/exonuclease/phosphatase</fullName>
    </submittedName>
</protein>
<evidence type="ECO:0000256" key="4">
    <source>
        <dbReference type="ARBA" id="ARBA00023329"/>
    </source>
</evidence>
<dbReference type="Gene3D" id="2.60.40.10">
    <property type="entry name" value="Immunoglobulins"/>
    <property type="match status" value="1"/>
</dbReference>
<feature type="compositionally biased region" description="Basic and acidic residues" evidence="5">
    <location>
        <begin position="93"/>
        <end position="103"/>
    </location>
</feature>
<dbReference type="AlphaFoldDB" id="A0A5C5G1L0"/>
<keyword evidence="3" id="KW-0967">Endosome</keyword>
<organism evidence="7 8">
    <name type="scientific">Rhodotorula diobovata</name>
    <dbReference type="NCBI Taxonomy" id="5288"/>
    <lineage>
        <taxon>Eukaryota</taxon>
        <taxon>Fungi</taxon>
        <taxon>Dikarya</taxon>
        <taxon>Basidiomycota</taxon>
        <taxon>Pucciniomycotina</taxon>
        <taxon>Microbotryomycetes</taxon>
        <taxon>Sporidiobolales</taxon>
        <taxon>Sporidiobolaceae</taxon>
        <taxon>Rhodotorula</taxon>
    </lineage>
</organism>
<comment type="subcellular location">
    <subcellularLocation>
        <location evidence="2">Cytoplasmic vesicle</location>
        <location evidence="2">Phagosome membrane</location>
    </subcellularLocation>
    <subcellularLocation>
        <location evidence="1">Early endosome membrane</location>
    </subcellularLocation>
</comment>
<gene>
    <name evidence="7" type="ORF">DMC30DRAFT_155979</name>
</gene>
<name>A0A5C5G1L0_9BASI</name>
<feature type="domain" description="Rho-GAP" evidence="6">
    <location>
        <begin position="712"/>
        <end position="918"/>
    </location>
</feature>
<sequence>MRHGVVERVLPVQRGGRVETEQLAGPGAADSGPSPTSRVTLTSPPDRPFAFSADLLSRPVTDFLAAFRNAQREVDGAAEVERERGHAWARGYEGARARGKGDEGLSPTRARIGTRPRASSSVSHLSASSSLLGPPSPLPRTSADPFSLSDGRPFDPTDASEDYTAEERAATARWVAERLEEREDEFLDKDEVRVWCGTFNVNDRQPKGGAQDVQPWVDSCDGAELLVFAFQELDLSTEAMLRYTPYREDVWRRALEEALAKRFPDISYSKLHSRQLVGALMIVYVRDDVRRHVSDVSSASLATGLMGMLANKGAVAIRLRYRDAPLTFVNSHLAAFVQNVAQRNAQFRDTAAQLVFPRGPGASPDPSQVWTPDLRPESVKAGGEGWSVWESEALIWLGDLNYRVDLPRADVDRMVRDKEYDLLLRFDQLRIQQEHELAFQGFREAPITFAPSFKFDNGTQNYDTSEKQRVPSWTDRVLYLGMRDESVRSVEQYQSHPEVTMSDHKPVSAMLHVSVYDVLQERRQEVQREIVAELDQYDSDELPDVKLSPGPSVDFDEIRYDEPVSRQIEVVNVGSAIAPWSFVVKPGTSTLTPPWLTISPTSGLVLPSGRQTITLTIRVTSATGSDALSFPVKTSAGEIADLLVLSVRGKDLFLSLAARSWRPTVFGARLPHLVRLPGPIRETSLEERVKIAQVVAADEAGEKREPEAGGEDPLPRSAVPLALHSLVGFLAEHALDVPGLFATPGDDELIQLARDCLDTGADFPSDRFLSSPAPLAAPDEPALEPHHPEVADAVAALDALEADIGAVSLSSPSLPSRPASPPLFPGNDEAEADHLGLHSLADCALVFLEALGEPVVCWSAYGRALECEDRDEAYRVVRELPEAHANTLLYILAFLRVLLNQTADPQERDARRDRLGAS</sequence>
<keyword evidence="4" id="KW-0968">Cytoplasmic vesicle</keyword>
<dbReference type="Gene3D" id="3.60.10.10">
    <property type="entry name" value="Endonuclease/exonuclease/phosphatase"/>
    <property type="match status" value="1"/>
</dbReference>
<dbReference type="SUPFAM" id="SSF56219">
    <property type="entry name" value="DNase I-like"/>
    <property type="match status" value="1"/>
</dbReference>
<evidence type="ECO:0000256" key="3">
    <source>
        <dbReference type="ARBA" id="ARBA00022753"/>
    </source>
</evidence>
<accession>A0A5C5G1L0</accession>
<dbReference type="PROSITE" id="PS50238">
    <property type="entry name" value="RHOGAP"/>
    <property type="match status" value="1"/>
</dbReference>
<evidence type="ECO:0000259" key="6">
    <source>
        <dbReference type="PROSITE" id="PS50238"/>
    </source>
</evidence>
<dbReference type="GO" id="GO:0004519">
    <property type="term" value="F:endonuclease activity"/>
    <property type="evidence" value="ECO:0007669"/>
    <property type="project" value="UniProtKB-KW"/>
</dbReference>
<feature type="region of interest" description="Disordered" evidence="5">
    <location>
        <begin position="1"/>
        <end position="47"/>
    </location>
</feature>
<keyword evidence="7" id="KW-0540">Nuclease</keyword>
<dbReference type="SMART" id="SM00128">
    <property type="entry name" value="IPPc"/>
    <property type="match status" value="1"/>
</dbReference>